<dbReference type="EMBL" id="JAWRVE010000145">
    <property type="protein sequence ID" value="KAL1853919.1"/>
    <property type="molecule type" value="Genomic_DNA"/>
</dbReference>
<gene>
    <name evidence="2" type="ORF">Daus18300_011661</name>
</gene>
<evidence type="ECO:0000313" key="2">
    <source>
        <dbReference type="EMBL" id="KAL1853919.1"/>
    </source>
</evidence>
<keyword evidence="3" id="KW-1185">Reference proteome</keyword>
<sequence length="171" mass="16918">MRFFLCLLALVTAVAAGATLQAPEITSAPVVERRDLYSDVNDFTSVIAGVPSGMSALYSLAYEGMSSSMVILSSEYANLTASAGSVTSSLGLQLSTADAAASSSINSQLSQVAANVSSASAALETARSVLTARPTTSSTSTSTSTAGVGCARTAAVGIGALAGGMAILAHL</sequence>
<accession>A0ABR3W5U3</accession>
<name>A0ABR3W5U3_9PEZI</name>
<reference evidence="2 3" key="1">
    <citation type="journal article" date="2024" name="IMA Fungus">
        <title>IMA Genome - F19 : A genome assembly and annotation guide to empower mycologists, including annotated draft genome sequences of Ceratocystis pirilliformis, Diaporthe australafricana, Fusarium ophioides, Paecilomyces lecythidis, and Sporothrix stenoceras.</title>
        <authorList>
            <person name="Aylward J."/>
            <person name="Wilson A.M."/>
            <person name="Visagie C.M."/>
            <person name="Spraker J."/>
            <person name="Barnes I."/>
            <person name="Buitendag C."/>
            <person name="Ceriani C."/>
            <person name="Del Mar Angel L."/>
            <person name="du Plessis D."/>
            <person name="Fuchs T."/>
            <person name="Gasser K."/>
            <person name="Kramer D."/>
            <person name="Li W."/>
            <person name="Munsamy K."/>
            <person name="Piso A."/>
            <person name="Price J.L."/>
            <person name="Sonnekus B."/>
            <person name="Thomas C."/>
            <person name="van der Nest A."/>
            <person name="van Dijk A."/>
            <person name="van Heerden A."/>
            <person name="van Vuuren N."/>
            <person name="Yilmaz N."/>
            <person name="Duong T.A."/>
            <person name="van der Merwe N.A."/>
            <person name="Wingfield M.J."/>
            <person name="Wingfield B.D."/>
        </authorList>
    </citation>
    <scope>NUCLEOTIDE SEQUENCE [LARGE SCALE GENOMIC DNA]</scope>
    <source>
        <strain evidence="2 3">CMW 18300</strain>
    </source>
</reference>
<organism evidence="2 3">
    <name type="scientific">Diaporthe australafricana</name>
    <dbReference type="NCBI Taxonomy" id="127596"/>
    <lineage>
        <taxon>Eukaryota</taxon>
        <taxon>Fungi</taxon>
        <taxon>Dikarya</taxon>
        <taxon>Ascomycota</taxon>
        <taxon>Pezizomycotina</taxon>
        <taxon>Sordariomycetes</taxon>
        <taxon>Sordariomycetidae</taxon>
        <taxon>Diaporthales</taxon>
        <taxon>Diaporthaceae</taxon>
        <taxon>Diaporthe</taxon>
    </lineage>
</organism>
<evidence type="ECO:0000313" key="3">
    <source>
        <dbReference type="Proteomes" id="UP001583177"/>
    </source>
</evidence>
<keyword evidence="1" id="KW-0732">Signal</keyword>
<feature type="chain" id="PRO_5045442590" evidence="1">
    <location>
        <begin position="17"/>
        <end position="171"/>
    </location>
</feature>
<protein>
    <submittedName>
        <fullName evidence="2">Uncharacterized protein</fullName>
    </submittedName>
</protein>
<proteinExistence type="predicted"/>
<comment type="caution">
    <text evidence="2">The sequence shown here is derived from an EMBL/GenBank/DDBJ whole genome shotgun (WGS) entry which is preliminary data.</text>
</comment>
<dbReference type="Proteomes" id="UP001583177">
    <property type="component" value="Unassembled WGS sequence"/>
</dbReference>
<feature type="signal peptide" evidence="1">
    <location>
        <begin position="1"/>
        <end position="16"/>
    </location>
</feature>
<evidence type="ECO:0000256" key="1">
    <source>
        <dbReference type="SAM" id="SignalP"/>
    </source>
</evidence>